<evidence type="ECO:0000256" key="1">
    <source>
        <dbReference type="ARBA" id="ARBA00022475"/>
    </source>
</evidence>
<dbReference type="CDD" id="cd04179">
    <property type="entry name" value="DPM_DPG-synthase_like"/>
    <property type="match status" value="1"/>
</dbReference>
<dbReference type="GO" id="GO:0099621">
    <property type="term" value="F:undecaprenyl-phosphate 4-deoxy-4-formamido-L-arabinose transferase activity"/>
    <property type="evidence" value="ECO:0007669"/>
    <property type="project" value="TreeGrafter"/>
</dbReference>
<accession>A0AAP4X0I3</accession>
<gene>
    <name evidence="10" type="ORF">Q4535_02765</name>
</gene>
<keyword evidence="5" id="KW-0448">Lipopolysaccharide biosynthesis</keyword>
<reference evidence="10" key="1">
    <citation type="submission" date="2023-07" db="EMBL/GenBank/DDBJ databases">
        <title>Genome content predicts the carbon catabolic preferences of heterotrophic bacteria.</title>
        <authorList>
            <person name="Gralka M."/>
        </authorList>
    </citation>
    <scope>NUCLEOTIDE SEQUENCE</scope>
    <source>
        <strain evidence="10">C2R13</strain>
    </source>
</reference>
<evidence type="ECO:0000313" key="11">
    <source>
        <dbReference type="Proteomes" id="UP001170481"/>
    </source>
</evidence>
<feature type="region of interest" description="Disordered" evidence="8">
    <location>
        <begin position="1"/>
        <end position="21"/>
    </location>
</feature>
<comment type="caution">
    <text evidence="10">The sequence shown here is derived from an EMBL/GenBank/DDBJ whole genome shotgun (WGS) entry which is preliminary data.</text>
</comment>
<keyword evidence="2" id="KW-0328">Glycosyltransferase</keyword>
<organism evidence="10 11">
    <name type="scientific">Cobetia amphilecti</name>
    <dbReference type="NCBI Taxonomy" id="1055104"/>
    <lineage>
        <taxon>Bacteria</taxon>
        <taxon>Pseudomonadati</taxon>
        <taxon>Pseudomonadota</taxon>
        <taxon>Gammaproteobacteria</taxon>
        <taxon>Oceanospirillales</taxon>
        <taxon>Halomonadaceae</taxon>
        <taxon>Cobetia</taxon>
    </lineage>
</organism>
<dbReference type="GO" id="GO:0005886">
    <property type="term" value="C:plasma membrane"/>
    <property type="evidence" value="ECO:0007669"/>
    <property type="project" value="TreeGrafter"/>
</dbReference>
<evidence type="ECO:0000256" key="2">
    <source>
        <dbReference type="ARBA" id="ARBA00022676"/>
    </source>
</evidence>
<dbReference type="AlphaFoldDB" id="A0AAP4X0I3"/>
<dbReference type="EMBL" id="JAUORK010000003">
    <property type="protein sequence ID" value="MDO6671033.1"/>
    <property type="molecule type" value="Genomic_DNA"/>
</dbReference>
<protein>
    <submittedName>
        <fullName evidence="10">Glycosyltransferase family 2 protein</fullName>
    </submittedName>
</protein>
<name>A0AAP4X0I3_9GAMM</name>
<dbReference type="Gene3D" id="3.90.550.10">
    <property type="entry name" value="Spore Coat Polysaccharide Biosynthesis Protein SpsA, Chain A"/>
    <property type="match status" value="1"/>
</dbReference>
<keyword evidence="3" id="KW-0808">Transferase</keyword>
<feature type="compositionally biased region" description="Polar residues" evidence="8">
    <location>
        <begin position="286"/>
        <end position="299"/>
    </location>
</feature>
<dbReference type="PANTHER" id="PTHR48090:SF3">
    <property type="entry name" value="UNDECAPRENYL-PHOSPHATE 4-DEOXY-4-FORMAMIDO-L-ARABINOSE TRANSFERASE"/>
    <property type="match status" value="1"/>
</dbReference>
<sequence>MKSAITMTSPGPDHPLAQGEEPLCGGVSVLIPARDERDNLPGLIAEVHEALAGQRYEIIVVDDGSSDGSWSWLKQAAQEDSRLRPYHHGTSFGQSTSLWQAARLARGRWLATLDGDGQNDPADLPDMLSLATLEKLDLVAGHRTQRRDDAVKRVSSRLANAIRQALLHDDTPDTGCGIKVMRRDVFLRLPYFDHMHRFLPALVRAQGGKVQSLAVRHRERVAGVSKYGFFDRLWVGIADIVGVMWLVRRSRLPSPLENIFGHAASEAIDHGSLPLVGTHVSTPSASAPTSLFDSPSRYQANGHDAAAGDSNPDQADVVRGAC</sequence>
<dbReference type="InterPro" id="IPR029044">
    <property type="entry name" value="Nucleotide-diphossugar_trans"/>
</dbReference>
<proteinExistence type="predicted"/>
<feature type="domain" description="Glycosyltransferase 2-like" evidence="9">
    <location>
        <begin position="28"/>
        <end position="186"/>
    </location>
</feature>
<evidence type="ECO:0000256" key="5">
    <source>
        <dbReference type="ARBA" id="ARBA00022985"/>
    </source>
</evidence>
<evidence type="ECO:0000259" key="9">
    <source>
        <dbReference type="Pfam" id="PF00535"/>
    </source>
</evidence>
<dbReference type="Proteomes" id="UP001170481">
    <property type="component" value="Unassembled WGS sequence"/>
</dbReference>
<dbReference type="SUPFAM" id="SSF53448">
    <property type="entry name" value="Nucleotide-diphospho-sugar transferases"/>
    <property type="match status" value="1"/>
</dbReference>
<evidence type="ECO:0000256" key="3">
    <source>
        <dbReference type="ARBA" id="ARBA00022679"/>
    </source>
</evidence>
<evidence type="ECO:0000256" key="7">
    <source>
        <dbReference type="ARBA" id="ARBA00023136"/>
    </source>
</evidence>
<evidence type="ECO:0000313" key="10">
    <source>
        <dbReference type="EMBL" id="MDO6671033.1"/>
    </source>
</evidence>
<dbReference type="RefSeq" id="WP_303592865.1">
    <property type="nucleotide sequence ID" value="NZ_JAUORK010000003.1"/>
</dbReference>
<dbReference type="PANTHER" id="PTHR48090">
    <property type="entry name" value="UNDECAPRENYL-PHOSPHATE 4-DEOXY-4-FORMAMIDO-L-ARABINOSE TRANSFERASE-RELATED"/>
    <property type="match status" value="1"/>
</dbReference>
<dbReference type="FunFam" id="3.90.550.10:FF:000170">
    <property type="entry name" value="Dolichol-phosphate mannosyltransferase"/>
    <property type="match status" value="1"/>
</dbReference>
<keyword evidence="4" id="KW-0812">Transmembrane</keyword>
<keyword evidence="1" id="KW-1003">Cell membrane</keyword>
<dbReference type="Pfam" id="PF00535">
    <property type="entry name" value="Glycos_transf_2"/>
    <property type="match status" value="1"/>
</dbReference>
<keyword evidence="6" id="KW-1133">Transmembrane helix</keyword>
<keyword evidence="7" id="KW-0472">Membrane</keyword>
<evidence type="ECO:0000256" key="4">
    <source>
        <dbReference type="ARBA" id="ARBA00022692"/>
    </source>
</evidence>
<dbReference type="InterPro" id="IPR001173">
    <property type="entry name" value="Glyco_trans_2-like"/>
</dbReference>
<evidence type="ECO:0000256" key="8">
    <source>
        <dbReference type="SAM" id="MobiDB-lite"/>
    </source>
</evidence>
<evidence type="ECO:0000256" key="6">
    <source>
        <dbReference type="ARBA" id="ARBA00022989"/>
    </source>
</evidence>
<dbReference type="InterPro" id="IPR050256">
    <property type="entry name" value="Glycosyltransferase_2"/>
</dbReference>
<feature type="region of interest" description="Disordered" evidence="8">
    <location>
        <begin position="286"/>
        <end position="315"/>
    </location>
</feature>
<dbReference type="GO" id="GO:0009103">
    <property type="term" value="P:lipopolysaccharide biosynthetic process"/>
    <property type="evidence" value="ECO:0007669"/>
    <property type="project" value="UniProtKB-KW"/>
</dbReference>